<dbReference type="AlphaFoldDB" id="A0A8J6EDB0"/>
<accession>A0A8J6EDB0</accession>
<protein>
    <submittedName>
        <fullName evidence="1">Uncharacterized protein</fullName>
    </submittedName>
</protein>
<dbReference type="OrthoDB" id="506498at2759"/>
<dbReference type="EMBL" id="WNTK01001667">
    <property type="protein sequence ID" value="KAG9467027.1"/>
    <property type="molecule type" value="Genomic_DNA"/>
</dbReference>
<keyword evidence="2" id="KW-1185">Reference proteome</keyword>
<organism evidence="1 2">
    <name type="scientific">Eleutherodactylus coqui</name>
    <name type="common">Puerto Rican coqui</name>
    <dbReference type="NCBI Taxonomy" id="57060"/>
    <lineage>
        <taxon>Eukaryota</taxon>
        <taxon>Metazoa</taxon>
        <taxon>Chordata</taxon>
        <taxon>Craniata</taxon>
        <taxon>Vertebrata</taxon>
        <taxon>Euteleostomi</taxon>
        <taxon>Amphibia</taxon>
        <taxon>Batrachia</taxon>
        <taxon>Anura</taxon>
        <taxon>Neobatrachia</taxon>
        <taxon>Hyloidea</taxon>
        <taxon>Eleutherodactylidae</taxon>
        <taxon>Eleutherodactylinae</taxon>
        <taxon>Eleutherodactylus</taxon>
        <taxon>Eleutherodactylus</taxon>
    </lineage>
</organism>
<gene>
    <name evidence="1" type="ORF">GDO78_015754</name>
</gene>
<dbReference type="Proteomes" id="UP000770717">
    <property type="component" value="Unassembled WGS sequence"/>
</dbReference>
<evidence type="ECO:0000313" key="1">
    <source>
        <dbReference type="EMBL" id="KAG9467027.1"/>
    </source>
</evidence>
<sequence>MGTLCSVPSCLFPLLLQNALRYRHEGGMAIKRHPLSPVPTAKRRPFMLCSELLSRQSSGMVMLMIAASPLTIWVDSSKFPRTWQIYAIQAHSSSKELGRLTTTMPPMLELVFHYCSTLLIQPGQHVKRIIPPCGHVAQQSVLWQLKPMLQGPQGDSVRGGLGEMCADTAHLAEQVRQVGVVFQKPLNHQIEDVGQAWHVCEVAEMQSRHQVTEVVAHDHARLEAQRRKPEGITDIPVKFHMSIAEIMGFIQSVCMFQIFLEKDVKGAEQFLKQTEKRFQEILGEKADSVQLNVQMKHYCVLACKD</sequence>
<evidence type="ECO:0000313" key="2">
    <source>
        <dbReference type="Proteomes" id="UP000770717"/>
    </source>
</evidence>
<proteinExistence type="predicted"/>
<name>A0A8J6EDB0_ELECQ</name>
<comment type="caution">
    <text evidence="1">The sequence shown here is derived from an EMBL/GenBank/DDBJ whole genome shotgun (WGS) entry which is preliminary data.</text>
</comment>
<reference evidence="1" key="1">
    <citation type="thesis" date="2020" institute="ProQuest LLC" country="789 East Eisenhower Parkway, Ann Arbor, MI, USA">
        <title>Comparative Genomics and Chromosome Evolution.</title>
        <authorList>
            <person name="Mudd A.B."/>
        </authorList>
    </citation>
    <scope>NUCLEOTIDE SEQUENCE</scope>
    <source>
        <strain evidence="1">HN-11 Male</strain>
        <tissue evidence="1">Kidney and liver</tissue>
    </source>
</reference>